<dbReference type="OrthoDB" id="1046782at2759"/>
<dbReference type="Proteomes" id="UP000829720">
    <property type="component" value="Unassembled WGS sequence"/>
</dbReference>
<dbReference type="CDD" id="cd08616">
    <property type="entry name" value="PI-PLCXD1c"/>
    <property type="match status" value="2"/>
</dbReference>
<organism evidence="2 3">
    <name type="scientific">Albula goreensis</name>
    <dbReference type="NCBI Taxonomy" id="1534307"/>
    <lineage>
        <taxon>Eukaryota</taxon>
        <taxon>Metazoa</taxon>
        <taxon>Chordata</taxon>
        <taxon>Craniata</taxon>
        <taxon>Vertebrata</taxon>
        <taxon>Euteleostomi</taxon>
        <taxon>Actinopterygii</taxon>
        <taxon>Neopterygii</taxon>
        <taxon>Teleostei</taxon>
        <taxon>Albuliformes</taxon>
        <taxon>Albulidae</taxon>
        <taxon>Albula</taxon>
    </lineage>
</organism>
<name>A0A8T3DS43_9TELE</name>
<dbReference type="AlphaFoldDB" id="A0A8T3DS43"/>
<proteinExistence type="predicted"/>
<sequence length="663" mass="75633">MRDAPFPLILPCVHCGRSDCAYVYQWFINTVIISDLSQIPFSKGTVNIAMLATQGDEMEGVNNGSNRARSNADWMGQLPDKVWDVPLYNLAIPGSHDTMTYCLDLHSPLLVSNPLVLKVLDCIMPCIIRPCVYKWSTTQLQEIPTQLNTGIRYFDLRIAHKKHDTTDALYFAHGVYTILTVKETLRNMAHWLSSHPKEVVILACSMFEGLNADLHEDIILFVKSLFGSKLFPHTSKENATLRTFWNLGCQVIISYDDSAASGHEELWPKIPYWWADQIDPKAVLSYLEEQKQCGRPDGFFVAGLNLTEDAQYILTHPCQSIKTLTLQNYHLLLDWRRRTKHHIMDSAAVNNLNCEDWMSGLHQQLWNIPLYNLAIPGSHDAMSYCLDINSPLVRSESDQFRFIDGLFYCLTRPAIYRWATTQGRDIVEQLNSGIRYFDLRIASKPKDCSNVLYFTHVIYTSSTVLETLEKIAEWLDSHPKEVVILACSHFEGISEKLHETFIFTLKRIFGSKLCPCKDNDLTLRGLWASGHQVLLSYEDQTALRHQELWPAIPYWWANQRTAKGVLDYLDWEKELGRPEGFFVSGLNLTAERSYIALHPCDSLRKLTLRNHASLMDWLQQQRPGTGPDSVNIIAGDFVGTVPFCPLVIALNEKLLQPGYTDIA</sequence>
<evidence type="ECO:0000259" key="1">
    <source>
        <dbReference type="SMART" id="SM00148"/>
    </source>
</evidence>
<dbReference type="SUPFAM" id="SSF51695">
    <property type="entry name" value="PLC-like phosphodiesterases"/>
    <property type="match status" value="2"/>
</dbReference>
<feature type="domain" description="Phosphatidylinositol-specific phospholipase C X" evidence="1">
    <location>
        <begin position="364"/>
        <end position="538"/>
    </location>
</feature>
<dbReference type="Pfam" id="PF00388">
    <property type="entry name" value="PI-PLC-X"/>
    <property type="match status" value="1"/>
</dbReference>
<dbReference type="InterPro" id="IPR017946">
    <property type="entry name" value="PLC-like_Pdiesterase_TIM-brl"/>
</dbReference>
<dbReference type="InterPro" id="IPR051057">
    <property type="entry name" value="PI-PLC_domain"/>
</dbReference>
<comment type="caution">
    <text evidence="2">The sequence shown here is derived from an EMBL/GenBank/DDBJ whole genome shotgun (WGS) entry which is preliminary data.</text>
</comment>
<accession>A0A8T3DS43</accession>
<dbReference type="InterPro" id="IPR000909">
    <property type="entry name" value="PLipase_C_PInositol-sp_X_dom"/>
</dbReference>
<gene>
    <name evidence="2" type="ORF">AGOR_G00062860</name>
</gene>
<dbReference type="PANTHER" id="PTHR13593:SF24">
    <property type="entry name" value="PI-PLC X DOMAIN-CONTAINING PROTEIN 1"/>
    <property type="match status" value="1"/>
</dbReference>
<dbReference type="GO" id="GO:0008081">
    <property type="term" value="F:phosphoric diester hydrolase activity"/>
    <property type="evidence" value="ECO:0007669"/>
    <property type="project" value="InterPro"/>
</dbReference>
<reference evidence="2" key="1">
    <citation type="submission" date="2021-01" db="EMBL/GenBank/DDBJ databases">
        <authorList>
            <person name="Zahm M."/>
            <person name="Roques C."/>
            <person name="Cabau C."/>
            <person name="Klopp C."/>
            <person name="Donnadieu C."/>
            <person name="Jouanno E."/>
            <person name="Lampietro C."/>
            <person name="Louis A."/>
            <person name="Herpin A."/>
            <person name="Echchiki A."/>
            <person name="Berthelot C."/>
            <person name="Parey E."/>
            <person name="Roest-Crollius H."/>
            <person name="Braasch I."/>
            <person name="Postlethwait J."/>
            <person name="Bobe J."/>
            <person name="Montfort J."/>
            <person name="Bouchez O."/>
            <person name="Begum T."/>
            <person name="Mejri S."/>
            <person name="Adams A."/>
            <person name="Chen W.-J."/>
            <person name="Guiguen Y."/>
        </authorList>
    </citation>
    <scope>NUCLEOTIDE SEQUENCE</scope>
    <source>
        <tissue evidence="2">Blood</tissue>
    </source>
</reference>
<evidence type="ECO:0000313" key="2">
    <source>
        <dbReference type="EMBL" id="KAI1899542.1"/>
    </source>
</evidence>
<evidence type="ECO:0000313" key="3">
    <source>
        <dbReference type="Proteomes" id="UP000829720"/>
    </source>
</evidence>
<dbReference type="InterPro" id="IPR042158">
    <property type="entry name" value="PLCXD1/2/3"/>
</dbReference>
<protein>
    <recommendedName>
        <fullName evidence="1">Phosphatidylinositol-specific phospholipase C X domain-containing protein</fullName>
    </recommendedName>
</protein>
<dbReference type="GO" id="GO:0006629">
    <property type="term" value="P:lipid metabolic process"/>
    <property type="evidence" value="ECO:0007669"/>
    <property type="project" value="InterPro"/>
</dbReference>
<dbReference type="EMBL" id="JAERUA010000005">
    <property type="protein sequence ID" value="KAI1899542.1"/>
    <property type="molecule type" value="Genomic_DNA"/>
</dbReference>
<dbReference type="Gene3D" id="3.20.20.190">
    <property type="entry name" value="Phosphatidylinositol (PI) phosphodiesterase"/>
    <property type="match status" value="2"/>
</dbReference>
<dbReference type="SMART" id="SM00148">
    <property type="entry name" value="PLCXc"/>
    <property type="match status" value="1"/>
</dbReference>
<dbReference type="PANTHER" id="PTHR13593">
    <property type="match status" value="1"/>
</dbReference>
<dbReference type="PROSITE" id="PS50007">
    <property type="entry name" value="PIPLC_X_DOMAIN"/>
    <property type="match status" value="2"/>
</dbReference>
<keyword evidence="3" id="KW-1185">Reference proteome</keyword>